<sequence length="102" mass="10976">MKVLTTILALLIGIISVLPCCPTDSCTDEKSITEQNAPDDHTQEGEVCSPFYSCAACIGFTLAGPSIAEAVFEATKPLVYTRQPASFFSSFHHAIWQPPKIG</sequence>
<dbReference type="RefSeq" id="WP_377504179.1">
    <property type="nucleotide sequence ID" value="NZ_JBHULU010000009.1"/>
</dbReference>
<name>A0ABW5IJA3_9BACT</name>
<dbReference type="InterPro" id="IPR046601">
    <property type="entry name" value="DUF6660"/>
</dbReference>
<dbReference type="Pfam" id="PF20365">
    <property type="entry name" value="DUF6660"/>
    <property type="match status" value="1"/>
</dbReference>
<protein>
    <submittedName>
        <fullName evidence="2">DUF6660 family protein</fullName>
    </submittedName>
</protein>
<evidence type="ECO:0000313" key="2">
    <source>
        <dbReference type="EMBL" id="MFD2513478.1"/>
    </source>
</evidence>
<accession>A0ABW5IJA3</accession>
<evidence type="ECO:0000256" key="1">
    <source>
        <dbReference type="SAM" id="SignalP"/>
    </source>
</evidence>
<dbReference type="Proteomes" id="UP001597544">
    <property type="component" value="Unassembled WGS sequence"/>
</dbReference>
<reference evidence="3" key="1">
    <citation type="journal article" date="2019" name="Int. J. Syst. Evol. Microbiol.">
        <title>The Global Catalogue of Microorganisms (GCM) 10K type strain sequencing project: providing services to taxonomists for standard genome sequencing and annotation.</title>
        <authorList>
            <consortium name="The Broad Institute Genomics Platform"/>
            <consortium name="The Broad Institute Genome Sequencing Center for Infectious Disease"/>
            <person name="Wu L."/>
            <person name="Ma J."/>
        </authorList>
    </citation>
    <scope>NUCLEOTIDE SEQUENCE [LARGE SCALE GENOMIC DNA]</scope>
    <source>
        <strain evidence="3">KCTC 42498</strain>
    </source>
</reference>
<feature type="chain" id="PRO_5045143918" evidence="1">
    <location>
        <begin position="20"/>
        <end position="102"/>
    </location>
</feature>
<evidence type="ECO:0000313" key="3">
    <source>
        <dbReference type="Proteomes" id="UP001597544"/>
    </source>
</evidence>
<feature type="signal peptide" evidence="1">
    <location>
        <begin position="1"/>
        <end position="19"/>
    </location>
</feature>
<proteinExistence type="predicted"/>
<keyword evidence="3" id="KW-1185">Reference proteome</keyword>
<comment type="caution">
    <text evidence="2">The sequence shown here is derived from an EMBL/GenBank/DDBJ whole genome shotgun (WGS) entry which is preliminary data.</text>
</comment>
<gene>
    <name evidence="2" type="ORF">ACFSRY_06335</name>
</gene>
<organism evidence="2 3">
    <name type="scientific">Pontibacter locisalis</name>
    <dbReference type="NCBI Taxonomy" id="1719035"/>
    <lineage>
        <taxon>Bacteria</taxon>
        <taxon>Pseudomonadati</taxon>
        <taxon>Bacteroidota</taxon>
        <taxon>Cytophagia</taxon>
        <taxon>Cytophagales</taxon>
        <taxon>Hymenobacteraceae</taxon>
        <taxon>Pontibacter</taxon>
    </lineage>
</organism>
<dbReference type="EMBL" id="JBHULU010000009">
    <property type="protein sequence ID" value="MFD2513478.1"/>
    <property type="molecule type" value="Genomic_DNA"/>
</dbReference>
<keyword evidence="1" id="KW-0732">Signal</keyword>